<protein>
    <submittedName>
        <fullName evidence="4">Class I SAM-dependent methyltransferase</fullName>
        <ecNumber evidence="4">2.1.1.-</ecNumber>
    </submittedName>
</protein>
<dbReference type="Proteomes" id="UP001197974">
    <property type="component" value="Chromosome"/>
</dbReference>
<dbReference type="InterPro" id="IPR029063">
    <property type="entry name" value="SAM-dependent_MTases_sf"/>
</dbReference>
<evidence type="ECO:0000259" key="3">
    <source>
        <dbReference type="Pfam" id="PF13649"/>
    </source>
</evidence>
<dbReference type="Gene3D" id="3.40.50.150">
    <property type="entry name" value="Vaccinia Virus protein VP39"/>
    <property type="match status" value="1"/>
</dbReference>
<dbReference type="Gene3D" id="2.20.25.110">
    <property type="entry name" value="S-adenosyl-L-methionine-dependent methyltransferases"/>
    <property type="match status" value="1"/>
</dbReference>
<organism evidence="4 5">
    <name type="scientific">Bacillus carboniphilus</name>
    <dbReference type="NCBI Taxonomy" id="86663"/>
    <lineage>
        <taxon>Bacteria</taxon>
        <taxon>Bacillati</taxon>
        <taxon>Bacillota</taxon>
        <taxon>Bacilli</taxon>
        <taxon>Bacillales</taxon>
        <taxon>Bacillaceae</taxon>
        <taxon>Bacillus</taxon>
    </lineage>
</organism>
<dbReference type="PANTHER" id="PTHR43861:SF1">
    <property type="entry name" value="TRANS-ACONITATE 2-METHYLTRANSFERASE"/>
    <property type="match status" value="1"/>
</dbReference>
<evidence type="ECO:0000256" key="2">
    <source>
        <dbReference type="ARBA" id="ARBA00022679"/>
    </source>
</evidence>
<dbReference type="PANTHER" id="PTHR43861">
    <property type="entry name" value="TRANS-ACONITATE 2-METHYLTRANSFERASE-RELATED"/>
    <property type="match status" value="1"/>
</dbReference>
<dbReference type="EMBL" id="CP129013">
    <property type="protein sequence ID" value="WLR44010.1"/>
    <property type="molecule type" value="Genomic_DNA"/>
</dbReference>
<dbReference type="InterPro" id="IPR041698">
    <property type="entry name" value="Methyltransf_25"/>
</dbReference>
<name>A0ABY9JZZ7_9BACI</name>
<sequence length="247" mass="28756">MAYEHFAFLYDKLMVDAPYDLWIEYVESEFENYCEPVQTIVDLGCGTGEISLRLMEKGFDVLGVDLSSEMLTVAKEKATKKGMNLPLLQQNMTDLNVMKQVDAVLILCDSLNYLENQEQVIQTFSSVYKSLRPGGLFVFDVHSIYKMENVFNQSPFVSTNQGISYIWNCFEGFYPYTVEHELTFFVEEKDHSYTRFDEDHVQRTFPIEEYSLWLKKAGFISLKVTSDFGKKDFSKAERIFFVAKKDF</sequence>
<dbReference type="RefSeq" id="WP_226539833.1">
    <property type="nucleotide sequence ID" value="NZ_CP129013.1"/>
</dbReference>
<dbReference type="EC" id="2.1.1.-" evidence="4"/>
<dbReference type="Pfam" id="PF13649">
    <property type="entry name" value="Methyltransf_25"/>
    <property type="match status" value="1"/>
</dbReference>
<dbReference type="CDD" id="cd02440">
    <property type="entry name" value="AdoMet_MTases"/>
    <property type="match status" value="1"/>
</dbReference>
<evidence type="ECO:0000313" key="5">
    <source>
        <dbReference type="Proteomes" id="UP001197974"/>
    </source>
</evidence>
<reference evidence="4 5" key="1">
    <citation type="submission" date="2023-06" db="EMBL/GenBank/DDBJ databases">
        <title>Five Gram-positive bacteria isolated from mangrove sediments in Shenzhen, Guangdong, China.</title>
        <authorList>
            <person name="Yu S."/>
            <person name="Zheng W."/>
            <person name="Huang Y."/>
        </authorList>
    </citation>
    <scope>NUCLEOTIDE SEQUENCE [LARGE SCALE GENOMIC DNA]</scope>
    <source>
        <strain evidence="4 5">SaN35-3</strain>
    </source>
</reference>
<dbReference type="GO" id="GO:0008168">
    <property type="term" value="F:methyltransferase activity"/>
    <property type="evidence" value="ECO:0007669"/>
    <property type="project" value="UniProtKB-KW"/>
</dbReference>
<dbReference type="SUPFAM" id="SSF53335">
    <property type="entry name" value="S-adenosyl-L-methionine-dependent methyltransferases"/>
    <property type="match status" value="1"/>
</dbReference>
<accession>A0ABY9JZZ7</accession>
<dbReference type="GO" id="GO:0032259">
    <property type="term" value="P:methylation"/>
    <property type="evidence" value="ECO:0007669"/>
    <property type="project" value="UniProtKB-KW"/>
</dbReference>
<feature type="domain" description="Methyltransferase" evidence="3">
    <location>
        <begin position="40"/>
        <end position="135"/>
    </location>
</feature>
<evidence type="ECO:0000256" key="1">
    <source>
        <dbReference type="ARBA" id="ARBA00022603"/>
    </source>
</evidence>
<evidence type="ECO:0000313" key="4">
    <source>
        <dbReference type="EMBL" id="WLR44010.1"/>
    </source>
</evidence>
<keyword evidence="2 4" id="KW-0808">Transferase</keyword>
<proteinExistence type="predicted"/>
<gene>
    <name evidence="4" type="ORF">LC087_07880</name>
</gene>
<keyword evidence="5" id="KW-1185">Reference proteome</keyword>
<keyword evidence="1 4" id="KW-0489">Methyltransferase</keyword>